<evidence type="ECO:0000313" key="3">
    <source>
        <dbReference type="Proteomes" id="UP001159363"/>
    </source>
</evidence>
<organism evidence="2 3">
    <name type="scientific">Dryococelus australis</name>
    <dbReference type="NCBI Taxonomy" id="614101"/>
    <lineage>
        <taxon>Eukaryota</taxon>
        <taxon>Metazoa</taxon>
        <taxon>Ecdysozoa</taxon>
        <taxon>Arthropoda</taxon>
        <taxon>Hexapoda</taxon>
        <taxon>Insecta</taxon>
        <taxon>Pterygota</taxon>
        <taxon>Neoptera</taxon>
        <taxon>Polyneoptera</taxon>
        <taxon>Phasmatodea</taxon>
        <taxon>Verophasmatodea</taxon>
        <taxon>Anareolatae</taxon>
        <taxon>Phasmatidae</taxon>
        <taxon>Eurycanthinae</taxon>
        <taxon>Dryococelus</taxon>
    </lineage>
</organism>
<accession>A0ABQ9G3F9</accession>
<sequence>MRLSEESVAAKLSGHYDRTIVQVKSYQDSHETPSPNETVHRLVERWHLGNIHSTKDQRIRATCSDTLEIGVSPLIYGRRAFEIFPSFSKRKPELRSQVVRNSAHNSCLARGIRGCLPRELDHTVFITSYFGCFPPLLQPLFLLSLLLPALYSSLTFEFIQVEIRGHDHMVGGILMRLGANPLRLLGRKIMQGDMHRGKEGLGSNDLLKCGMLHNCSTIAAHAPQLLHNHSKSIPRARQSLHYRYKTALHAPQLLHVLHYRSTIAPQSFHNPSTIVPHTPQSAVGCDSLGARRANVMVGLTSKSSMRRGVDQQAVEMVKGVRDRSRGEWPRVGQGKAIFRISANTIECLKVVWDTCLLAAVPWPPSWISLFPLECRVFPSKSLKFPPEECEKFYCLLLGAPLIVFSKLKKQVPEAREIGLRDRSHTPEVGSRASLARKVTETSIQDIREGLKCVRLGRLGRLYDQRLGPGRWLTSLKTKGQRPAGGGVVRGSVPSGDLDR</sequence>
<protein>
    <submittedName>
        <fullName evidence="2">Uncharacterized protein</fullName>
    </submittedName>
</protein>
<feature type="region of interest" description="Disordered" evidence="1">
    <location>
        <begin position="474"/>
        <end position="499"/>
    </location>
</feature>
<keyword evidence="3" id="KW-1185">Reference proteome</keyword>
<name>A0ABQ9G3F9_9NEOP</name>
<dbReference type="Proteomes" id="UP001159363">
    <property type="component" value="Chromosome 16"/>
</dbReference>
<dbReference type="EMBL" id="JARBHB010000017">
    <property type="protein sequence ID" value="KAJ8865544.1"/>
    <property type="molecule type" value="Genomic_DNA"/>
</dbReference>
<evidence type="ECO:0000256" key="1">
    <source>
        <dbReference type="SAM" id="MobiDB-lite"/>
    </source>
</evidence>
<gene>
    <name evidence="2" type="ORF">PR048_033064</name>
</gene>
<comment type="caution">
    <text evidence="2">The sequence shown here is derived from an EMBL/GenBank/DDBJ whole genome shotgun (WGS) entry which is preliminary data.</text>
</comment>
<evidence type="ECO:0000313" key="2">
    <source>
        <dbReference type="EMBL" id="KAJ8865544.1"/>
    </source>
</evidence>
<reference evidence="2 3" key="1">
    <citation type="submission" date="2023-02" db="EMBL/GenBank/DDBJ databases">
        <title>LHISI_Scaffold_Assembly.</title>
        <authorList>
            <person name="Stuart O.P."/>
            <person name="Cleave R."/>
            <person name="Magrath M.J.L."/>
            <person name="Mikheyev A.S."/>
        </authorList>
    </citation>
    <scope>NUCLEOTIDE SEQUENCE [LARGE SCALE GENOMIC DNA]</scope>
    <source>
        <strain evidence="2">Daus_M_001</strain>
        <tissue evidence="2">Leg muscle</tissue>
    </source>
</reference>
<feature type="compositionally biased region" description="Low complexity" evidence="1">
    <location>
        <begin position="489"/>
        <end position="499"/>
    </location>
</feature>
<proteinExistence type="predicted"/>